<dbReference type="InterPro" id="IPR018170">
    <property type="entry name" value="Aldo/ket_reductase_CS"/>
</dbReference>
<dbReference type="Pfam" id="PF00248">
    <property type="entry name" value="Aldo_ket_red"/>
    <property type="match status" value="1"/>
</dbReference>
<organism evidence="3 4">
    <name type="scientific">Terribacillus saccharophilus</name>
    <dbReference type="NCBI Taxonomy" id="361277"/>
    <lineage>
        <taxon>Bacteria</taxon>
        <taxon>Bacillati</taxon>
        <taxon>Bacillota</taxon>
        <taxon>Bacilli</taxon>
        <taxon>Bacillales</taxon>
        <taxon>Bacillaceae</taxon>
        <taxon>Terribacillus</taxon>
    </lineage>
</organism>
<dbReference type="PRINTS" id="PR00069">
    <property type="entry name" value="ALDKETRDTASE"/>
</dbReference>
<dbReference type="Gene3D" id="3.20.20.100">
    <property type="entry name" value="NADP-dependent oxidoreductase domain"/>
    <property type="match status" value="1"/>
</dbReference>
<dbReference type="CDD" id="cd19084">
    <property type="entry name" value="AKR_AKR11B1-like"/>
    <property type="match status" value="1"/>
</dbReference>
<keyword evidence="1" id="KW-0560">Oxidoreductase</keyword>
<dbReference type="InterPro" id="IPR020471">
    <property type="entry name" value="AKR"/>
</dbReference>
<evidence type="ECO:0000256" key="1">
    <source>
        <dbReference type="ARBA" id="ARBA00023002"/>
    </source>
</evidence>
<protein>
    <recommendedName>
        <fullName evidence="2">NADP-dependent oxidoreductase domain-containing protein</fullName>
    </recommendedName>
</protein>
<dbReference type="EMBL" id="NPBH01000059">
    <property type="protein sequence ID" value="PAE07042.1"/>
    <property type="molecule type" value="Genomic_DNA"/>
</dbReference>
<dbReference type="Proteomes" id="UP000216475">
    <property type="component" value="Unassembled WGS sequence"/>
</dbReference>
<feature type="domain" description="NADP-dependent oxidoreductase" evidence="2">
    <location>
        <begin position="16"/>
        <end position="311"/>
    </location>
</feature>
<dbReference type="PANTHER" id="PTHR43364:SF4">
    <property type="entry name" value="NAD(P)-LINKED OXIDOREDUCTASE SUPERFAMILY PROTEIN"/>
    <property type="match status" value="1"/>
</dbReference>
<dbReference type="GO" id="GO:0016491">
    <property type="term" value="F:oxidoreductase activity"/>
    <property type="evidence" value="ECO:0007669"/>
    <property type="project" value="UniProtKB-KW"/>
</dbReference>
<dbReference type="PROSITE" id="PS00062">
    <property type="entry name" value="ALDOKETO_REDUCTASE_2"/>
    <property type="match status" value="1"/>
</dbReference>
<dbReference type="InterPro" id="IPR023210">
    <property type="entry name" value="NADP_OxRdtase_dom"/>
</dbReference>
<evidence type="ECO:0000313" key="4">
    <source>
        <dbReference type="Proteomes" id="UP000216475"/>
    </source>
</evidence>
<evidence type="ECO:0000259" key="2">
    <source>
        <dbReference type="Pfam" id="PF00248"/>
    </source>
</evidence>
<dbReference type="GO" id="GO:0005829">
    <property type="term" value="C:cytosol"/>
    <property type="evidence" value="ECO:0007669"/>
    <property type="project" value="TreeGrafter"/>
</dbReference>
<dbReference type="SUPFAM" id="SSF51430">
    <property type="entry name" value="NAD(P)-linked oxidoreductase"/>
    <property type="match status" value="1"/>
</dbReference>
<comment type="caution">
    <text evidence="3">The sequence shown here is derived from an EMBL/GenBank/DDBJ whole genome shotgun (WGS) entry which is preliminary data.</text>
</comment>
<accession>A0A268HAY3</accession>
<dbReference type="AlphaFoldDB" id="A0A268HAY3"/>
<dbReference type="InterPro" id="IPR050523">
    <property type="entry name" value="AKR_Detox_Biosynth"/>
</dbReference>
<dbReference type="InterPro" id="IPR036812">
    <property type="entry name" value="NAD(P)_OxRdtase_dom_sf"/>
</dbReference>
<gene>
    <name evidence="3" type="ORF">CHI12_13240</name>
</gene>
<sequence>MKKVTLGTSDLEVTQIALGTWAMGGYLWQREPDEDSAKHTVHAALDQGINLIDTAPDYGLGRSEEFIGKALQESSIPRDKLVLAGKPGVNWTDDKQLFRDMRPENVEKELDLTLKRLGTDYLDLYQVHWPDHEIPMEELAGVMNNLHKKGKIRAIGVSNFTPQEMEAFQQEAPLHVTQNQFNMLQRGLWDWFDYAKQHNIGGLAWGPMAHGLLAGALTKSTTFSEDDFRSSHPLFESGRFEAVLDAVEQLKNFAASRDKTIAQLAMRWVLEQDGVDVAIWGAYTPDQLDEVTGVEDLTLSKENLLAIDQILKLHIDDWSNNYLDDYAPSERSQVNA</sequence>
<name>A0A268HAY3_9BACI</name>
<proteinExistence type="predicted"/>
<evidence type="ECO:0000313" key="3">
    <source>
        <dbReference type="EMBL" id="PAE07042.1"/>
    </source>
</evidence>
<reference evidence="3 4" key="1">
    <citation type="submission" date="2017-07" db="EMBL/GenBank/DDBJ databases">
        <title>Isolation and whole genome analysis of endospore-forming bacteria from heroin.</title>
        <authorList>
            <person name="Kalinowski J."/>
            <person name="Ahrens B."/>
            <person name="Al-Dilaimi A."/>
            <person name="Winkler A."/>
            <person name="Wibberg D."/>
            <person name="Schleenbecker U."/>
            <person name="Ruckert C."/>
            <person name="Wolfel R."/>
            <person name="Grass G."/>
        </authorList>
    </citation>
    <scope>NUCLEOTIDE SEQUENCE [LARGE SCALE GENOMIC DNA]</scope>
    <source>
        <strain evidence="3 4">7509</strain>
    </source>
</reference>
<dbReference type="PANTHER" id="PTHR43364">
    <property type="entry name" value="NADH-SPECIFIC METHYLGLYOXAL REDUCTASE-RELATED"/>
    <property type="match status" value="1"/>
</dbReference>